<dbReference type="Gene3D" id="3.40.50.720">
    <property type="entry name" value="NAD(P)-binding Rossmann-like Domain"/>
    <property type="match status" value="1"/>
</dbReference>
<dbReference type="RefSeq" id="WP_077854087.1">
    <property type="nucleotide sequence ID" value="NZ_JABTDW010000001.1"/>
</dbReference>
<comment type="caution">
    <text evidence="3">The sequence shown here is derived from an EMBL/GenBank/DDBJ whole genome shotgun (WGS) entry which is preliminary data.</text>
</comment>
<dbReference type="Proteomes" id="UP000822184">
    <property type="component" value="Unassembled WGS sequence"/>
</dbReference>
<evidence type="ECO:0000256" key="1">
    <source>
        <dbReference type="ARBA" id="ARBA00007637"/>
    </source>
</evidence>
<dbReference type="EMBL" id="JABTDW010000001">
    <property type="protein sequence ID" value="NSB12498.1"/>
    <property type="molecule type" value="Genomic_DNA"/>
</dbReference>
<name>A0AAE5LNF4_CLOBE</name>
<sequence length="277" mass="31596">MNRNIIITGGTGFVGSNLINAFKKKEYVSYNLGRNKNKFCKNIYWDLRDDMQNIKLPLDVDTIIHCAAIVGDCNANVREYIDVNVGATLELLEYGRKVGIKQFIYISTGGVYGFNDNPSKESDKCDPHGMYSLSKYFSEKICMEYMDRMKITIIRVFFPYGKDQRGRLIPNLINSILKGEKVILNNEGKPLINPINIMDLCNIISGIVDKRLEGIFNACGNEIVSIKELCQKISDKFVIKNVQYEFNDKKCKNLLGNNKRIMDDLHYSIKAKLLDGM</sequence>
<dbReference type="GO" id="GO:0003978">
    <property type="term" value="F:UDP-glucose 4-epimerase activity"/>
    <property type="evidence" value="ECO:0007669"/>
    <property type="project" value="UniProtKB-EC"/>
</dbReference>
<protein>
    <submittedName>
        <fullName evidence="3">UDP-glucose 4-epimerase</fullName>
        <ecNumber evidence="3">5.1.3.2</ecNumber>
    </submittedName>
</protein>
<feature type="domain" description="NAD-dependent epimerase/dehydratase" evidence="2">
    <location>
        <begin position="5"/>
        <end position="210"/>
    </location>
</feature>
<dbReference type="Pfam" id="PF01370">
    <property type="entry name" value="Epimerase"/>
    <property type="match status" value="1"/>
</dbReference>
<dbReference type="AlphaFoldDB" id="A0AAE5LNF4"/>
<evidence type="ECO:0000259" key="2">
    <source>
        <dbReference type="Pfam" id="PF01370"/>
    </source>
</evidence>
<organism evidence="3 4">
    <name type="scientific">Clostridium beijerinckii</name>
    <name type="common">Clostridium MP</name>
    <dbReference type="NCBI Taxonomy" id="1520"/>
    <lineage>
        <taxon>Bacteria</taxon>
        <taxon>Bacillati</taxon>
        <taxon>Bacillota</taxon>
        <taxon>Clostridia</taxon>
        <taxon>Eubacteriales</taxon>
        <taxon>Clostridiaceae</taxon>
        <taxon>Clostridium</taxon>
    </lineage>
</organism>
<dbReference type="EC" id="5.1.3.2" evidence="3"/>
<comment type="similarity">
    <text evidence="1">Belongs to the NAD(P)-dependent epimerase/dehydratase family.</text>
</comment>
<evidence type="ECO:0000313" key="4">
    <source>
        <dbReference type="Proteomes" id="UP000822184"/>
    </source>
</evidence>
<dbReference type="CDD" id="cd08946">
    <property type="entry name" value="SDR_e"/>
    <property type="match status" value="1"/>
</dbReference>
<dbReference type="PANTHER" id="PTHR43000">
    <property type="entry name" value="DTDP-D-GLUCOSE 4,6-DEHYDRATASE-RELATED"/>
    <property type="match status" value="1"/>
</dbReference>
<dbReference type="InterPro" id="IPR001509">
    <property type="entry name" value="Epimerase_deHydtase"/>
</dbReference>
<accession>A0AAE5LNF4</accession>
<reference evidence="3" key="1">
    <citation type="submission" date="2020-06" db="EMBL/GenBank/DDBJ databases">
        <title>Genomic insights into acetone-butanol-ethanol (ABE) fermentation by sequencing solventogenic clostridia strains.</title>
        <authorList>
            <person name="Brown S."/>
        </authorList>
    </citation>
    <scope>NUCLEOTIDE SEQUENCE</scope>
    <source>
        <strain evidence="3">DJ123</strain>
    </source>
</reference>
<evidence type="ECO:0000313" key="3">
    <source>
        <dbReference type="EMBL" id="NSB12498.1"/>
    </source>
</evidence>
<dbReference type="SUPFAM" id="SSF51735">
    <property type="entry name" value="NAD(P)-binding Rossmann-fold domains"/>
    <property type="match status" value="1"/>
</dbReference>
<keyword evidence="3" id="KW-0413">Isomerase</keyword>
<dbReference type="InterPro" id="IPR036291">
    <property type="entry name" value="NAD(P)-bd_dom_sf"/>
</dbReference>
<proteinExistence type="inferred from homology"/>
<gene>
    <name evidence="3" type="ORF">BCD95_000757</name>
</gene>